<keyword evidence="2" id="KW-0808">Transferase</keyword>
<dbReference type="Proteomes" id="UP000776276">
    <property type="component" value="Unassembled WGS sequence"/>
</dbReference>
<protein>
    <submittedName>
        <fullName evidence="2">Class I SAM-dependent methyltransferase</fullName>
    </submittedName>
</protein>
<dbReference type="InterPro" id="IPR041698">
    <property type="entry name" value="Methyltransf_25"/>
</dbReference>
<keyword evidence="3" id="KW-1185">Reference proteome</keyword>
<organism evidence="2 3">
    <name type="scientific">Sphingomonas quercus</name>
    <dbReference type="NCBI Taxonomy" id="2842451"/>
    <lineage>
        <taxon>Bacteria</taxon>
        <taxon>Pseudomonadati</taxon>
        <taxon>Pseudomonadota</taxon>
        <taxon>Alphaproteobacteria</taxon>
        <taxon>Sphingomonadales</taxon>
        <taxon>Sphingomonadaceae</taxon>
        <taxon>Sphingomonas</taxon>
    </lineage>
</organism>
<reference evidence="2 3" key="1">
    <citation type="submission" date="2021-06" db="EMBL/GenBank/DDBJ databases">
        <title>Sphingomonas sp. XMGL2, whole genome shotgun sequencing project.</title>
        <authorList>
            <person name="Zhao G."/>
            <person name="Shen L."/>
        </authorList>
    </citation>
    <scope>NUCLEOTIDE SEQUENCE [LARGE SCALE GENOMIC DNA]</scope>
    <source>
        <strain evidence="2 3">XMGL2</strain>
    </source>
</reference>
<dbReference type="Pfam" id="PF13649">
    <property type="entry name" value="Methyltransf_25"/>
    <property type="match status" value="1"/>
</dbReference>
<sequence length="390" mass="44660">MKTSFKVVGDTYICRVPVEMLFCESNDFIHGPGKYPDRPPLWHQQHGITDGLSILSLRSHVRLFEGFFDPSRLDVGYYENWWNATHRTMGVAPPRDAARQIFERYDYFNHLNARYAENGVDDDAFLLDGEYDAATGRFILRDGHHRASYLIGRRQRWANVRMSPRSFGSLFEPSIGARVRRHVEQIGYKEPYSPIEHPQFHIPFAHRDNFFPNRLGCIADTLGYIRPASVLDIGCNAGYFSRHFSRLGAQVVGVEPQDSHFTTASILNELFNTQCDFRQDTAESVDLGSQVFDMAIVLTVLYHFLDRGDTAVKIAKKIDNHVSDFLFWESGSDIAREIDFMNRHTGFGAYRRLRMTIGTGRVRELGIFARNADAIDSLLAFNPYRPFLAG</sequence>
<keyword evidence="2" id="KW-0489">Methyltransferase</keyword>
<dbReference type="CDD" id="cd02440">
    <property type="entry name" value="AdoMet_MTases"/>
    <property type="match status" value="1"/>
</dbReference>
<accession>A0ABS6BKH0</accession>
<dbReference type="GO" id="GO:0008168">
    <property type="term" value="F:methyltransferase activity"/>
    <property type="evidence" value="ECO:0007669"/>
    <property type="project" value="UniProtKB-KW"/>
</dbReference>
<gene>
    <name evidence="2" type="ORF">KOF26_12380</name>
</gene>
<evidence type="ECO:0000313" key="2">
    <source>
        <dbReference type="EMBL" id="MBU3078664.1"/>
    </source>
</evidence>
<dbReference type="RefSeq" id="WP_216325256.1">
    <property type="nucleotide sequence ID" value="NZ_JAHKRT010000006.1"/>
</dbReference>
<feature type="domain" description="Methyltransferase" evidence="1">
    <location>
        <begin position="230"/>
        <end position="309"/>
    </location>
</feature>
<name>A0ABS6BKH0_9SPHN</name>
<evidence type="ECO:0000259" key="1">
    <source>
        <dbReference type="Pfam" id="PF13649"/>
    </source>
</evidence>
<comment type="caution">
    <text evidence="2">The sequence shown here is derived from an EMBL/GenBank/DDBJ whole genome shotgun (WGS) entry which is preliminary data.</text>
</comment>
<proteinExistence type="predicted"/>
<dbReference type="GO" id="GO:0032259">
    <property type="term" value="P:methylation"/>
    <property type="evidence" value="ECO:0007669"/>
    <property type="project" value="UniProtKB-KW"/>
</dbReference>
<evidence type="ECO:0000313" key="3">
    <source>
        <dbReference type="Proteomes" id="UP000776276"/>
    </source>
</evidence>
<dbReference type="EMBL" id="JAHKRT010000006">
    <property type="protein sequence ID" value="MBU3078664.1"/>
    <property type="molecule type" value="Genomic_DNA"/>
</dbReference>